<feature type="transmembrane region" description="Helical" evidence="1">
    <location>
        <begin position="84"/>
        <end position="102"/>
    </location>
</feature>
<keyword evidence="3" id="KW-1185">Reference proteome</keyword>
<feature type="transmembrane region" description="Helical" evidence="1">
    <location>
        <begin position="108"/>
        <end position="129"/>
    </location>
</feature>
<feature type="transmembrane region" description="Helical" evidence="1">
    <location>
        <begin position="53"/>
        <end position="72"/>
    </location>
</feature>
<name>A0ABW1MV78_9ACTN</name>
<accession>A0ABW1MV78</accession>
<dbReference type="RefSeq" id="WP_031051214.1">
    <property type="nucleotide sequence ID" value="NZ_JBHSPX010000015.1"/>
</dbReference>
<evidence type="ECO:0008006" key="4">
    <source>
        <dbReference type="Google" id="ProtNLM"/>
    </source>
</evidence>
<protein>
    <recommendedName>
        <fullName evidence="4">Integral membrane protein</fullName>
    </recommendedName>
</protein>
<evidence type="ECO:0000313" key="2">
    <source>
        <dbReference type="EMBL" id="MFC6067770.1"/>
    </source>
</evidence>
<keyword evidence="1" id="KW-0472">Membrane</keyword>
<evidence type="ECO:0000256" key="1">
    <source>
        <dbReference type="SAM" id="Phobius"/>
    </source>
</evidence>
<keyword evidence="1" id="KW-1133">Transmembrane helix</keyword>
<organism evidence="2 3">
    <name type="scientific">Streptomyces ochraceiscleroticus</name>
    <dbReference type="NCBI Taxonomy" id="47761"/>
    <lineage>
        <taxon>Bacteria</taxon>
        <taxon>Bacillati</taxon>
        <taxon>Actinomycetota</taxon>
        <taxon>Actinomycetes</taxon>
        <taxon>Kitasatosporales</taxon>
        <taxon>Streptomycetaceae</taxon>
        <taxon>Streptomyces</taxon>
    </lineage>
</organism>
<sequence length="139" mass="14407">MQTHARTRSTATTAAAPRHHLAVTTGVPVVGGIAYGIYAGLLDHSTGSSSVHAFVLGLLATAVTVVLGLVLMHSQSRMITEVRALSYAVMFGATMGFLYSLAGTSTALKASGMGALFGVIMLVVSLYLFRTHGTPGARR</sequence>
<feature type="transmembrane region" description="Helical" evidence="1">
    <location>
        <begin position="21"/>
        <end position="41"/>
    </location>
</feature>
<keyword evidence="1" id="KW-0812">Transmembrane</keyword>
<gene>
    <name evidence="2" type="ORF">ACFP4F_35210</name>
</gene>
<dbReference type="EMBL" id="JBHSPX010000015">
    <property type="protein sequence ID" value="MFC6067770.1"/>
    <property type="molecule type" value="Genomic_DNA"/>
</dbReference>
<comment type="caution">
    <text evidence="2">The sequence shown here is derived from an EMBL/GenBank/DDBJ whole genome shotgun (WGS) entry which is preliminary data.</text>
</comment>
<proteinExistence type="predicted"/>
<reference evidence="3" key="1">
    <citation type="journal article" date="2019" name="Int. J. Syst. Evol. Microbiol.">
        <title>The Global Catalogue of Microorganisms (GCM) 10K type strain sequencing project: providing services to taxonomists for standard genome sequencing and annotation.</title>
        <authorList>
            <consortium name="The Broad Institute Genomics Platform"/>
            <consortium name="The Broad Institute Genome Sequencing Center for Infectious Disease"/>
            <person name="Wu L."/>
            <person name="Ma J."/>
        </authorList>
    </citation>
    <scope>NUCLEOTIDE SEQUENCE [LARGE SCALE GENOMIC DNA]</scope>
    <source>
        <strain evidence="3">CGMCC 1.15180</strain>
    </source>
</reference>
<evidence type="ECO:0000313" key="3">
    <source>
        <dbReference type="Proteomes" id="UP001596139"/>
    </source>
</evidence>
<dbReference type="Proteomes" id="UP001596139">
    <property type="component" value="Unassembled WGS sequence"/>
</dbReference>